<comment type="caution">
    <text evidence="2">The sequence shown here is derived from an EMBL/GenBank/DDBJ whole genome shotgun (WGS) entry which is preliminary data.</text>
</comment>
<dbReference type="RefSeq" id="WP_184795698.1">
    <property type="nucleotide sequence ID" value="NZ_JACHMY010000001.1"/>
</dbReference>
<accession>A0A7W9MTX2</accession>
<name>A0A7W9MTX2_9ACTN</name>
<feature type="chain" id="PRO_5030988206" description="Lactococcin 972 family bacteriocin" evidence="1">
    <location>
        <begin position="29"/>
        <end position="136"/>
    </location>
</feature>
<evidence type="ECO:0000313" key="2">
    <source>
        <dbReference type="EMBL" id="MBB5836144.1"/>
    </source>
</evidence>
<protein>
    <recommendedName>
        <fullName evidence="4">Lactococcin 972 family bacteriocin</fullName>
    </recommendedName>
</protein>
<dbReference type="Proteomes" id="UP000549971">
    <property type="component" value="Unassembled WGS sequence"/>
</dbReference>
<keyword evidence="3" id="KW-1185">Reference proteome</keyword>
<dbReference type="AlphaFoldDB" id="A0A7W9MTX2"/>
<feature type="signal peptide" evidence="1">
    <location>
        <begin position="1"/>
        <end position="28"/>
    </location>
</feature>
<keyword evidence="1" id="KW-0732">Signal</keyword>
<evidence type="ECO:0000256" key="1">
    <source>
        <dbReference type="SAM" id="SignalP"/>
    </source>
</evidence>
<proteinExistence type="predicted"/>
<reference evidence="2 3" key="1">
    <citation type="submission" date="2020-08" db="EMBL/GenBank/DDBJ databases">
        <title>Sequencing the genomes of 1000 actinobacteria strains.</title>
        <authorList>
            <person name="Klenk H.-P."/>
        </authorList>
    </citation>
    <scope>NUCLEOTIDE SEQUENCE [LARGE SCALE GENOMIC DNA]</scope>
    <source>
        <strain evidence="2 3">DSM 28967</strain>
    </source>
</reference>
<evidence type="ECO:0000313" key="3">
    <source>
        <dbReference type="Proteomes" id="UP000549971"/>
    </source>
</evidence>
<dbReference type="EMBL" id="JACHMY010000001">
    <property type="protein sequence ID" value="MBB5836144.1"/>
    <property type="molecule type" value="Genomic_DNA"/>
</dbReference>
<organism evidence="2 3">
    <name type="scientific">Kribbella italica</name>
    <dbReference type="NCBI Taxonomy" id="1540520"/>
    <lineage>
        <taxon>Bacteria</taxon>
        <taxon>Bacillati</taxon>
        <taxon>Actinomycetota</taxon>
        <taxon>Actinomycetes</taxon>
        <taxon>Propionibacteriales</taxon>
        <taxon>Kribbellaceae</taxon>
        <taxon>Kribbella</taxon>
    </lineage>
</organism>
<sequence length="136" mass="14143">MKNRWVAGLAIAGLGLATGGLEAHSAQAAPAPQPETYYVGYAPPGGKYGADSVSDTGTFGHPGYKKPYAWSVQPGSNTSICTQAWGFDASHTKGTWFDAGCGKSGTALIPWGNVLSVPKMRARSITFTGGVFSWSI</sequence>
<gene>
    <name evidence="2" type="ORF">HDA39_002878</name>
</gene>
<evidence type="ECO:0008006" key="4">
    <source>
        <dbReference type="Google" id="ProtNLM"/>
    </source>
</evidence>